<keyword evidence="9" id="KW-1185">Reference proteome</keyword>
<keyword evidence="3" id="KW-0677">Repeat</keyword>
<evidence type="ECO:0000256" key="4">
    <source>
        <dbReference type="ARBA" id="ARBA00022989"/>
    </source>
</evidence>
<evidence type="ECO:0000256" key="5">
    <source>
        <dbReference type="ARBA" id="ARBA00023122"/>
    </source>
</evidence>
<keyword evidence="4 7" id="KW-1133">Transmembrane helix</keyword>
<keyword evidence="2 7" id="KW-0812">Transmembrane</keyword>
<accession>A0A672UUM2</accession>
<dbReference type="PANTHER" id="PTHR45720">
    <property type="entry name" value="CHLORIDE CHANNEL PROTEIN 2"/>
    <property type="match status" value="1"/>
</dbReference>
<dbReference type="PRINTS" id="PR00762">
    <property type="entry name" value="CLCHANNEL"/>
</dbReference>
<evidence type="ECO:0000256" key="3">
    <source>
        <dbReference type="ARBA" id="ARBA00022737"/>
    </source>
</evidence>
<proteinExistence type="predicted"/>
<dbReference type="SUPFAM" id="SSF81340">
    <property type="entry name" value="Clc chloride channel"/>
    <property type="match status" value="1"/>
</dbReference>
<evidence type="ECO:0000313" key="9">
    <source>
        <dbReference type="Proteomes" id="UP000472266"/>
    </source>
</evidence>
<reference evidence="8" key="2">
    <citation type="submission" date="2025-08" db="UniProtKB">
        <authorList>
            <consortium name="Ensembl"/>
        </authorList>
    </citation>
    <scope>IDENTIFICATION</scope>
</reference>
<reference evidence="8" key="3">
    <citation type="submission" date="2025-09" db="UniProtKB">
        <authorList>
            <consortium name="Ensembl"/>
        </authorList>
    </citation>
    <scope>IDENTIFICATION</scope>
</reference>
<dbReference type="Pfam" id="PF00654">
    <property type="entry name" value="Voltage_CLC"/>
    <property type="match status" value="1"/>
</dbReference>
<dbReference type="PANTHER" id="PTHR45720:SF6">
    <property type="entry name" value="CHLORIDE CHANNEL PROTEIN 2"/>
    <property type="match status" value="1"/>
</dbReference>
<evidence type="ECO:0000256" key="1">
    <source>
        <dbReference type="ARBA" id="ARBA00004141"/>
    </source>
</evidence>
<name>A0A672UUM2_STRHB</name>
<sequence length="233" mass="25263">MYGRYTQDLGTFAKDEAARLRLHGEGDTPRPRRPSELLEYTQGRCAPCRVCALQCQRFLFSKVGEDWVFLILLGLVMALVSWAMDFAIATCLQAQKWMYGGLDTNVLLQYLAWVTYPTVLITFSAGFTQILAPQAVGSGIPEMKTILRGVVLKEYLTFKTFVAKVIGLTCALGSGMPLGKEVRAVPGAGQAGEWGGHHPQPHHCPCRVPSSTLPACVQPCSAASSPSLGASTR</sequence>
<dbReference type="InterPro" id="IPR014743">
    <property type="entry name" value="Cl-channel_core"/>
</dbReference>
<evidence type="ECO:0000256" key="2">
    <source>
        <dbReference type="ARBA" id="ARBA00022692"/>
    </source>
</evidence>
<dbReference type="InterPro" id="IPR050970">
    <property type="entry name" value="Cl_channel_volt-gated"/>
</dbReference>
<dbReference type="GO" id="GO:0005886">
    <property type="term" value="C:plasma membrane"/>
    <property type="evidence" value="ECO:0007669"/>
    <property type="project" value="TreeGrafter"/>
</dbReference>
<dbReference type="Proteomes" id="UP000472266">
    <property type="component" value="Chromosome 9"/>
</dbReference>
<evidence type="ECO:0008006" key="10">
    <source>
        <dbReference type="Google" id="ProtNLM"/>
    </source>
</evidence>
<dbReference type="InParanoid" id="A0A672UUM2"/>
<dbReference type="OMA" id="WLSGTRM"/>
<dbReference type="GO" id="GO:0005247">
    <property type="term" value="F:voltage-gated chloride channel activity"/>
    <property type="evidence" value="ECO:0007669"/>
    <property type="project" value="TreeGrafter"/>
</dbReference>
<feature type="transmembrane region" description="Helical" evidence="7">
    <location>
        <begin position="110"/>
        <end position="132"/>
    </location>
</feature>
<comment type="subcellular location">
    <subcellularLocation>
        <location evidence="1">Membrane</location>
        <topology evidence="1">Multi-pass membrane protein</topology>
    </subcellularLocation>
</comment>
<evidence type="ECO:0000256" key="6">
    <source>
        <dbReference type="ARBA" id="ARBA00023136"/>
    </source>
</evidence>
<protein>
    <recommendedName>
        <fullName evidence="10">Chloride voltage-gated channel 2</fullName>
    </recommendedName>
</protein>
<dbReference type="InterPro" id="IPR001807">
    <property type="entry name" value="ClC"/>
</dbReference>
<keyword evidence="5" id="KW-0129">CBS domain</keyword>
<keyword evidence="6 7" id="KW-0472">Membrane</keyword>
<dbReference type="GeneTree" id="ENSGT00940000155439"/>
<dbReference type="AlphaFoldDB" id="A0A672UUM2"/>
<organism evidence="8 9">
    <name type="scientific">Strigops habroptila</name>
    <name type="common">Kakapo</name>
    <dbReference type="NCBI Taxonomy" id="2489341"/>
    <lineage>
        <taxon>Eukaryota</taxon>
        <taxon>Metazoa</taxon>
        <taxon>Chordata</taxon>
        <taxon>Craniata</taxon>
        <taxon>Vertebrata</taxon>
        <taxon>Euteleostomi</taxon>
        <taxon>Archelosauria</taxon>
        <taxon>Archosauria</taxon>
        <taxon>Dinosauria</taxon>
        <taxon>Saurischia</taxon>
        <taxon>Theropoda</taxon>
        <taxon>Coelurosauria</taxon>
        <taxon>Aves</taxon>
        <taxon>Neognathae</taxon>
        <taxon>Neoaves</taxon>
        <taxon>Telluraves</taxon>
        <taxon>Australaves</taxon>
        <taxon>Psittaciformes</taxon>
        <taxon>Psittacidae</taxon>
        <taxon>Strigops</taxon>
    </lineage>
</organism>
<reference evidence="8 9" key="1">
    <citation type="submission" date="2019-11" db="EMBL/GenBank/DDBJ databases">
        <title>Strigops habroptila (kakapo) genome, bStrHab1, primary haplotype, v2.</title>
        <authorList>
            <person name="Jarvis E.D."/>
            <person name="Howard J."/>
            <person name="Rhie A."/>
            <person name="Phillippy A."/>
            <person name="Korlach J."/>
            <person name="Digby A."/>
            <person name="Iorns D."/>
            <person name="Eason D."/>
            <person name="Robertson B."/>
            <person name="Raemaekers T."/>
            <person name="Howe K."/>
            <person name="Lewin H."/>
            <person name="Damas J."/>
            <person name="Hastie A."/>
            <person name="Tracey A."/>
            <person name="Chow W."/>
            <person name="Fedrigo O."/>
        </authorList>
    </citation>
    <scope>NUCLEOTIDE SEQUENCE [LARGE SCALE GENOMIC DNA]</scope>
</reference>
<dbReference type="Ensembl" id="ENSSHBT00005021732.1">
    <property type="protein sequence ID" value="ENSSHBP00005018177.1"/>
    <property type="gene ID" value="ENSSHBG00005015692.1"/>
</dbReference>
<feature type="transmembrane region" description="Helical" evidence="7">
    <location>
        <begin position="67"/>
        <end position="90"/>
    </location>
</feature>
<dbReference type="Gene3D" id="1.10.3080.10">
    <property type="entry name" value="Clc chloride channel"/>
    <property type="match status" value="1"/>
</dbReference>
<evidence type="ECO:0000313" key="8">
    <source>
        <dbReference type="Ensembl" id="ENSSHBP00005018177.1"/>
    </source>
</evidence>
<evidence type="ECO:0000256" key="7">
    <source>
        <dbReference type="SAM" id="Phobius"/>
    </source>
</evidence>